<accession>A0AC35UDV1</accession>
<dbReference type="Proteomes" id="UP000095286">
    <property type="component" value="Unplaced"/>
</dbReference>
<evidence type="ECO:0000313" key="1">
    <source>
        <dbReference type="Proteomes" id="UP000095286"/>
    </source>
</evidence>
<sequence>MFSLSFLIFLFPFGNSLLNRTTLNLGFLFPKNDPILYELTGFDLSAGAVGVAMDKIKQQQLLPGYNYTYTVLYDECIESQATGMVYDLINKENVDVLFGSTCNMAAIRSAYMTNFYQTPSFLWGLVSASMFLNIGKLPNVVNINPSFTSLGYALVDVMKVFNWTKFNFIYASDRLNRCNNMYYDIIAATDAADYKTYGAQSQKASNPPLDAEFDYFINMTKASSRIIVACFDNDLWKRQFMLRMFDLGLNNNEYVFISVELKNMGWSTNVFASDTERLRFYIDTRNPPDGRDKDAEVIARRTLILDLSKENSDTDGFDKLVLNRIKLDPFYCTSCNTSGRSTASTYARYLHDSILLWANIMNTTIPKYGYDIFTQPSIFNQNCPSDLPGALGNLEFDNNCQRLPYFQLKGLDSKLAATVYFEYNFTSTRGFIRTDFVKDFANMIFENWGSTVPLDVPLCGYLGNSCPVNFFKDYLTLSIIVIFLALLIILFIISLSIYALVSIRRQKRSELLVWKIPHLKLTKPEISKDNQSQSMYSFNSGKTSNTSKNSLINKRETKKFCFLYLDNESLVGQKHSIVIDVNNEEMKLLSEMTRWGHENINKFFGICLDGNKAMSLWKYCRRGSIFEVLQTDNTMFDSFFLMSIIGDIASGIHFLHTSNIGFHGQLSSKHCLVSDRWQIKISNFSLKSINAMEKISTKDKLWLAPEALRHENNYLGSKEGDIYSFAIICSEILTKAGPWDVENRSESVEELIYLVKRGGSIPLRPNIKLAEAADINPAMITLVRDCWKENPTERPNTKQIKTLLKAFNEKGSKNLMDHVFNILEEYAQTLKDEVDDRSQELVEEQRKSDLLLSKMLPAPIAAKLKLGQIVEPEDFESVTILFSDIVQFTHLSNLCRPLQLISMVNELFTLFDNIIERSACYKIESIADGYLVVSGLPIRYETHASECAKLALNFMEGVREFRIPHLPNERVQLRIGLNSGPCVASVVGLSAPRFCLFGDTVNTASRMESHGKPGQIHLTESCHVLLTKLGGFTTEPRGEILVKGKGVMTTYFLHQQIGSTFSTTQEQPPSRIYDPDVANNNKNTNVLSNVEEYDDRASVDKKLTIQQPSRFPYHQREKKAMGMYKEYEAHVQAELSSF</sequence>
<dbReference type="WBParaSite" id="RSKR_0001041800.1">
    <property type="protein sequence ID" value="RSKR_0001041800.1"/>
    <property type="gene ID" value="RSKR_0001041800"/>
</dbReference>
<organism evidence="1 2">
    <name type="scientific">Rhabditophanes sp. KR3021</name>
    <dbReference type="NCBI Taxonomy" id="114890"/>
    <lineage>
        <taxon>Eukaryota</taxon>
        <taxon>Metazoa</taxon>
        <taxon>Ecdysozoa</taxon>
        <taxon>Nematoda</taxon>
        <taxon>Chromadorea</taxon>
        <taxon>Rhabditida</taxon>
        <taxon>Tylenchina</taxon>
        <taxon>Panagrolaimomorpha</taxon>
        <taxon>Strongyloidoidea</taxon>
        <taxon>Alloionematidae</taxon>
        <taxon>Rhabditophanes</taxon>
    </lineage>
</organism>
<protein>
    <submittedName>
        <fullName evidence="2">Guanylate cyclase</fullName>
    </submittedName>
</protein>
<evidence type="ECO:0000313" key="2">
    <source>
        <dbReference type="WBParaSite" id="RSKR_0001041800.1"/>
    </source>
</evidence>
<reference evidence="2" key="1">
    <citation type="submission" date="2016-11" db="UniProtKB">
        <authorList>
            <consortium name="WormBaseParasite"/>
        </authorList>
    </citation>
    <scope>IDENTIFICATION</scope>
    <source>
        <strain evidence="2">KR3021</strain>
    </source>
</reference>
<name>A0AC35UDV1_9BILA</name>
<proteinExistence type="predicted"/>